<dbReference type="GO" id="GO:0006817">
    <property type="term" value="P:phosphate ion transport"/>
    <property type="evidence" value="ECO:0007669"/>
    <property type="project" value="TreeGrafter"/>
</dbReference>
<protein>
    <recommendedName>
        <fullName evidence="12">SPX domain-containing protein</fullName>
    </recommendedName>
</protein>
<evidence type="ECO:0008006" key="12">
    <source>
        <dbReference type="Google" id="ProtNLM"/>
    </source>
</evidence>
<feature type="domain" description="EXS" evidence="8">
    <location>
        <begin position="718"/>
        <end position="912"/>
    </location>
</feature>
<dbReference type="Proteomes" id="UP000030752">
    <property type="component" value="Unassembled WGS sequence"/>
</dbReference>
<dbReference type="eggNOG" id="KOG1162">
    <property type="taxonomic scope" value="Eukaryota"/>
</dbReference>
<feature type="compositionally biased region" description="Acidic residues" evidence="6">
    <location>
        <begin position="994"/>
        <end position="1015"/>
    </location>
</feature>
<evidence type="ECO:0000256" key="2">
    <source>
        <dbReference type="ARBA" id="ARBA00009665"/>
    </source>
</evidence>
<evidence type="ECO:0000313" key="10">
    <source>
        <dbReference type="EMBL" id="ETN44211.1"/>
    </source>
</evidence>
<feature type="transmembrane region" description="Helical" evidence="7">
    <location>
        <begin position="634"/>
        <end position="659"/>
    </location>
</feature>
<dbReference type="OrthoDB" id="9970435at2759"/>
<dbReference type="Pfam" id="PF03105">
    <property type="entry name" value="SPX"/>
    <property type="match status" value="1"/>
</dbReference>
<organism evidence="10 11">
    <name type="scientific">Cyphellophora europaea (strain CBS 101466)</name>
    <name type="common">Phialophora europaea</name>
    <dbReference type="NCBI Taxonomy" id="1220924"/>
    <lineage>
        <taxon>Eukaryota</taxon>
        <taxon>Fungi</taxon>
        <taxon>Dikarya</taxon>
        <taxon>Ascomycota</taxon>
        <taxon>Pezizomycotina</taxon>
        <taxon>Eurotiomycetes</taxon>
        <taxon>Chaetothyriomycetidae</taxon>
        <taxon>Chaetothyriales</taxon>
        <taxon>Cyphellophoraceae</taxon>
        <taxon>Cyphellophora</taxon>
    </lineage>
</organism>
<dbReference type="FunCoup" id="W2S673">
    <property type="interactions" value="530"/>
</dbReference>
<name>W2S673_CYPE1</name>
<dbReference type="CDD" id="cd14475">
    <property type="entry name" value="SPX_SYG1_like"/>
    <property type="match status" value="1"/>
</dbReference>
<feature type="region of interest" description="Disordered" evidence="6">
    <location>
        <begin position="377"/>
        <end position="397"/>
    </location>
</feature>
<feature type="compositionally biased region" description="Polar residues" evidence="6">
    <location>
        <begin position="377"/>
        <end position="394"/>
    </location>
</feature>
<dbReference type="InterPro" id="IPR004331">
    <property type="entry name" value="SPX_dom"/>
</dbReference>
<evidence type="ECO:0000256" key="4">
    <source>
        <dbReference type="ARBA" id="ARBA00022989"/>
    </source>
</evidence>
<comment type="subcellular location">
    <subcellularLocation>
        <location evidence="1">Membrane</location>
        <topology evidence="1">Multi-pass membrane protein</topology>
    </subcellularLocation>
</comment>
<dbReference type="RefSeq" id="XP_008713653.1">
    <property type="nucleotide sequence ID" value="XM_008715431.1"/>
</dbReference>
<dbReference type="AlphaFoldDB" id="W2S673"/>
<reference evidence="10 11" key="1">
    <citation type="submission" date="2013-03" db="EMBL/GenBank/DDBJ databases">
        <title>The Genome Sequence of Phialophora europaea CBS 101466.</title>
        <authorList>
            <consortium name="The Broad Institute Genomics Platform"/>
            <person name="Cuomo C."/>
            <person name="de Hoog S."/>
            <person name="Gorbushina A."/>
            <person name="Walker B."/>
            <person name="Young S.K."/>
            <person name="Zeng Q."/>
            <person name="Gargeya S."/>
            <person name="Fitzgerald M."/>
            <person name="Haas B."/>
            <person name="Abouelleil A."/>
            <person name="Allen A.W."/>
            <person name="Alvarado L."/>
            <person name="Arachchi H.M."/>
            <person name="Berlin A.M."/>
            <person name="Chapman S.B."/>
            <person name="Gainer-Dewar J."/>
            <person name="Goldberg J."/>
            <person name="Griggs A."/>
            <person name="Gujja S."/>
            <person name="Hansen M."/>
            <person name="Howarth C."/>
            <person name="Imamovic A."/>
            <person name="Ireland A."/>
            <person name="Larimer J."/>
            <person name="McCowan C."/>
            <person name="Murphy C."/>
            <person name="Pearson M."/>
            <person name="Poon T.W."/>
            <person name="Priest M."/>
            <person name="Roberts A."/>
            <person name="Saif S."/>
            <person name="Shea T."/>
            <person name="Sisk P."/>
            <person name="Sykes S."/>
            <person name="Wortman J."/>
            <person name="Nusbaum C."/>
            <person name="Birren B."/>
        </authorList>
    </citation>
    <scope>NUCLEOTIDE SEQUENCE [LARGE SCALE GENOMIC DNA]</scope>
    <source>
        <strain evidence="10 11">CBS 101466</strain>
    </source>
</reference>
<keyword evidence="5 7" id="KW-0472">Membrane</keyword>
<keyword evidence="4 7" id="KW-1133">Transmembrane helix</keyword>
<evidence type="ECO:0000313" key="11">
    <source>
        <dbReference type="Proteomes" id="UP000030752"/>
    </source>
</evidence>
<dbReference type="GO" id="GO:0016036">
    <property type="term" value="P:cellular response to phosphate starvation"/>
    <property type="evidence" value="ECO:0007669"/>
    <property type="project" value="TreeGrafter"/>
</dbReference>
<proteinExistence type="inferred from homology"/>
<feature type="compositionally biased region" description="Polar residues" evidence="6">
    <location>
        <begin position="226"/>
        <end position="240"/>
    </location>
</feature>
<feature type="region of interest" description="Disordered" evidence="6">
    <location>
        <begin position="911"/>
        <end position="965"/>
    </location>
</feature>
<gene>
    <name evidence="10" type="ORF">HMPREF1541_10762</name>
</gene>
<keyword evidence="3 7" id="KW-0812">Transmembrane</keyword>
<feature type="compositionally biased region" description="Basic and acidic residues" evidence="6">
    <location>
        <begin position="80"/>
        <end position="99"/>
    </location>
</feature>
<feature type="compositionally biased region" description="Low complexity" evidence="6">
    <location>
        <begin position="112"/>
        <end position="123"/>
    </location>
</feature>
<dbReference type="GeneID" id="19978101"/>
<evidence type="ECO:0000256" key="6">
    <source>
        <dbReference type="SAM" id="MobiDB-lite"/>
    </source>
</evidence>
<dbReference type="PANTHER" id="PTHR10783:SF103">
    <property type="entry name" value="SOLUTE CARRIER FAMILY 53 MEMBER 1"/>
    <property type="match status" value="1"/>
</dbReference>
<dbReference type="Pfam" id="PF03124">
    <property type="entry name" value="EXS"/>
    <property type="match status" value="1"/>
</dbReference>
<feature type="region of interest" description="Disordered" evidence="6">
    <location>
        <begin position="980"/>
        <end position="1047"/>
    </location>
</feature>
<feature type="region of interest" description="Disordered" evidence="6">
    <location>
        <begin position="36"/>
        <end position="60"/>
    </location>
</feature>
<dbReference type="PROSITE" id="PS51382">
    <property type="entry name" value="SPX"/>
    <property type="match status" value="1"/>
</dbReference>
<feature type="transmembrane region" description="Helical" evidence="7">
    <location>
        <begin position="526"/>
        <end position="547"/>
    </location>
</feature>
<comment type="similarity">
    <text evidence="2">Belongs to the SYG1 (TC 2.A.94) family.</text>
</comment>
<dbReference type="HOGENOM" id="CLU_006116_1_0_1"/>
<dbReference type="GO" id="GO:0005886">
    <property type="term" value="C:plasma membrane"/>
    <property type="evidence" value="ECO:0007669"/>
    <property type="project" value="TreeGrafter"/>
</dbReference>
<feature type="compositionally biased region" description="Polar residues" evidence="6">
    <location>
        <begin position="170"/>
        <end position="181"/>
    </location>
</feature>
<evidence type="ECO:0000256" key="3">
    <source>
        <dbReference type="ARBA" id="ARBA00022692"/>
    </source>
</evidence>
<dbReference type="STRING" id="1220924.W2S673"/>
<accession>W2S673</accession>
<dbReference type="VEuPathDB" id="FungiDB:HMPREF1541_10762"/>
<feature type="transmembrane region" description="Helical" evidence="7">
    <location>
        <begin position="608"/>
        <end position="627"/>
    </location>
</feature>
<feature type="domain" description="SPX" evidence="9">
    <location>
        <begin position="1"/>
        <end position="467"/>
    </location>
</feature>
<evidence type="ECO:0000256" key="5">
    <source>
        <dbReference type="ARBA" id="ARBA00023136"/>
    </source>
</evidence>
<dbReference type="EMBL" id="KI635846">
    <property type="protein sequence ID" value="ETN44211.1"/>
    <property type="molecule type" value="Genomic_DNA"/>
</dbReference>
<dbReference type="PROSITE" id="PS51380">
    <property type="entry name" value="EXS"/>
    <property type="match status" value="1"/>
</dbReference>
<dbReference type="GO" id="GO:0005794">
    <property type="term" value="C:Golgi apparatus"/>
    <property type="evidence" value="ECO:0007669"/>
    <property type="project" value="TreeGrafter"/>
</dbReference>
<feature type="compositionally biased region" description="Polar residues" evidence="6">
    <location>
        <begin position="124"/>
        <end position="135"/>
    </location>
</feature>
<feature type="transmembrane region" description="Helical" evidence="7">
    <location>
        <begin position="559"/>
        <end position="579"/>
    </location>
</feature>
<sequence length="1047" mass="119602">MKFAKDLDDDLVPEWRSKYLNYKGGKKRIKAVTRALRDAHRTPNQAARAQRPGYQTPGQLFTHYDYNARRSRTQPQLDGAADHVPPHQRPNPDRTRRESGTLFAQSPPVLIPSSQPDSQVQSSRTSPEASPQEDTPLQPARTARYGSIIGSPPNDPARLPSLDLPDPAMSPTSARQQQTTDAKPHSNLPPPVTQPEQSSPDPYHVGQDSTKKGSLARRMFAKKHQTSQPAAENTTVPNTISRSRLRRMFSSGLRQSPAGGDVQLEAYEKLDARQDDFFTFLDKELNKVEEFYKFKEEEANDRLRVLRKQLHELRDHRLDEINSLTNQAHAAAQNGALNGMSDKQKGPLSKANGFGTAALKPIGDFVTGKSKIGRVSTSLQQHTSPQILSETSDGNGAADDRADFVRRQQHAPSYRVAKRRLKLAMQEYYRGLELLKSYSMLNQTAFRKINKKYDKAVNARPPLRYYSEYVQNAYFVKSDVINHHMVTVEDLYSRYFERGNHKVAVGKLRSKLKGGDYSGVTFRNGLWLAAGTCLGIAGLIEGLRLLFRSEGIRATQTSYLLQLHGGYFLAVLLGLLFILNCRVWKANRINYAFVFEFDPRHTLDWRQLAELPCFFLFLQGLVIYLNFRHPDVDALFLYWPVLLIAITVLIMALPFKIIYPHARKWWAYSNWRLLCAGLYPVEFRDFYLGDMYTSSSYTMSQVALFFCLYSNEWDNPPRCNSNHSRLLGFFTALPAIFRALQCLRRFKDSRNWFPHMANFAKYCGNILYYTSLSLYRIDQSYQTRAAFMTFAALNAVYCTLWDILMDWSLGDWVSSNKFLRARLAYKKRRIYYAAMMVNIVLRQQWIVYAIFTEDLQHSSAASFFVGFAEVFRRGMWSLLRVENEHCNNVDKFRAYRDVPLPYKLAEEESVSQRPSVGIRPDMQPRAIPDGVQGATGADVERQFTGDTETSSIRRRRIESQPTPTFRALARVATVLASAHTQDFEKRRRPVGQTPEDEALDPNDSSDEEDDEADAQEEIRASTEIPDRGRSEQARDTHERPARSGRPA</sequence>
<evidence type="ECO:0000259" key="9">
    <source>
        <dbReference type="PROSITE" id="PS51382"/>
    </source>
</evidence>
<dbReference type="GO" id="GO:0000822">
    <property type="term" value="F:inositol hexakisphosphate binding"/>
    <property type="evidence" value="ECO:0007669"/>
    <property type="project" value="TreeGrafter"/>
</dbReference>
<keyword evidence="11" id="KW-1185">Reference proteome</keyword>
<evidence type="ECO:0000259" key="8">
    <source>
        <dbReference type="PROSITE" id="PS51380"/>
    </source>
</evidence>
<evidence type="ECO:0000256" key="1">
    <source>
        <dbReference type="ARBA" id="ARBA00004141"/>
    </source>
</evidence>
<dbReference type="PANTHER" id="PTHR10783">
    <property type="entry name" value="XENOTROPIC AND POLYTROPIC RETROVIRUS RECEPTOR 1-RELATED"/>
    <property type="match status" value="1"/>
</dbReference>
<evidence type="ECO:0000256" key="7">
    <source>
        <dbReference type="SAM" id="Phobius"/>
    </source>
</evidence>
<feature type="compositionally biased region" description="Basic and acidic residues" evidence="6">
    <location>
        <begin position="1016"/>
        <end position="1041"/>
    </location>
</feature>
<feature type="region of interest" description="Disordered" evidence="6">
    <location>
        <begin position="75"/>
        <end position="240"/>
    </location>
</feature>
<dbReference type="InParanoid" id="W2S673"/>
<dbReference type="InterPro" id="IPR004342">
    <property type="entry name" value="EXS_C"/>
</dbReference>